<dbReference type="InterPro" id="IPR036915">
    <property type="entry name" value="Cyclin-like_sf"/>
</dbReference>
<evidence type="ECO:0000313" key="5">
    <source>
        <dbReference type="EMBL" id="CAB9521748.1"/>
    </source>
</evidence>
<comment type="caution">
    <text evidence="5">The sequence shown here is derived from an EMBL/GenBank/DDBJ whole genome shotgun (WGS) entry which is preliminary data.</text>
</comment>
<dbReference type="FunFam" id="1.10.472.10:FF:000093">
    <property type="entry name" value="Predicted protein"/>
    <property type="match status" value="1"/>
</dbReference>
<sequence>MVDLVERLDVLLAQEEGTYTTVDYLTPDHQRKLLLTCGDDYDSLVESSSAYASSSCSSSNSGINEFWREKIVEWSYQVIDHFDYSREVVSVSIHYLDRFLAARHVNKKSFQLAAMTSLFLAVKLYEPGRISMSSMIELSRGYFTVSQLANMELELLRVLSWQVHPPTAYCFSKHILFLMPYTSISMDSRHDILELTRFLAELSVIDYFFVARKGSSVALAALLNSMDEIPAVSKEAKEAFYNELQRIKGIDAESPEVLDCRERLRLLYAQGGYSRPESGAGTRNDAVISPVCVSYSFTTPYQGNPAAEQTQLTEPKSTATAPTAEGSSTTLL</sequence>
<dbReference type="Pfam" id="PF02984">
    <property type="entry name" value="Cyclin_C"/>
    <property type="match status" value="1"/>
</dbReference>
<dbReference type="InterPro" id="IPR039361">
    <property type="entry name" value="Cyclin"/>
</dbReference>
<keyword evidence="1 2" id="KW-0195">Cyclin</keyword>
<dbReference type="Proteomes" id="UP001153069">
    <property type="component" value="Unassembled WGS sequence"/>
</dbReference>
<dbReference type="InterPro" id="IPR006671">
    <property type="entry name" value="Cyclin_N"/>
</dbReference>
<name>A0A9N8EJ84_9STRA</name>
<evidence type="ECO:0000259" key="4">
    <source>
        <dbReference type="SMART" id="SM00385"/>
    </source>
</evidence>
<dbReference type="InterPro" id="IPR013763">
    <property type="entry name" value="Cyclin-like_dom"/>
</dbReference>
<gene>
    <name evidence="5" type="ORF">SEMRO_1228_G254370.1</name>
</gene>
<evidence type="ECO:0000313" key="6">
    <source>
        <dbReference type="Proteomes" id="UP001153069"/>
    </source>
</evidence>
<reference evidence="5" key="1">
    <citation type="submission" date="2020-06" db="EMBL/GenBank/DDBJ databases">
        <authorList>
            <consortium name="Plant Systems Biology data submission"/>
        </authorList>
    </citation>
    <scope>NUCLEOTIDE SEQUENCE</scope>
    <source>
        <strain evidence="5">D6</strain>
    </source>
</reference>
<proteinExistence type="inferred from homology"/>
<dbReference type="AlphaFoldDB" id="A0A9N8EJ84"/>
<dbReference type="Gene3D" id="1.10.472.10">
    <property type="entry name" value="Cyclin-like"/>
    <property type="match status" value="2"/>
</dbReference>
<dbReference type="EMBL" id="CAICTM010001226">
    <property type="protein sequence ID" value="CAB9521748.1"/>
    <property type="molecule type" value="Genomic_DNA"/>
</dbReference>
<evidence type="ECO:0000256" key="1">
    <source>
        <dbReference type="ARBA" id="ARBA00023127"/>
    </source>
</evidence>
<comment type="similarity">
    <text evidence="2">Belongs to the cyclin family.</text>
</comment>
<dbReference type="InterPro" id="IPR004367">
    <property type="entry name" value="Cyclin_C-dom"/>
</dbReference>
<evidence type="ECO:0000256" key="3">
    <source>
        <dbReference type="SAM" id="MobiDB-lite"/>
    </source>
</evidence>
<dbReference type="Pfam" id="PF00134">
    <property type="entry name" value="Cyclin_N"/>
    <property type="match status" value="1"/>
</dbReference>
<keyword evidence="6" id="KW-1185">Reference proteome</keyword>
<feature type="domain" description="Cyclin-like" evidence="4">
    <location>
        <begin position="73"/>
        <end position="157"/>
    </location>
</feature>
<feature type="region of interest" description="Disordered" evidence="3">
    <location>
        <begin position="304"/>
        <end position="332"/>
    </location>
</feature>
<dbReference type="PANTHER" id="PTHR10177">
    <property type="entry name" value="CYCLINS"/>
    <property type="match status" value="1"/>
</dbReference>
<dbReference type="OrthoDB" id="41162at2759"/>
<accession>A0A9N8EJ84</accession>
<dbReference type="SMART" id="SM00385">
    <property type="entry name" value="CYCLIN"/>
    <property type="match status" value="1"/>
</dbReference>
<dbReference type="SUPFAM" id="SSF47954">
    <property type="entry name" value="Cyclin-like"/>
    <property type="match status" value="1"/>
</dbReference>
<evidence type="ECO:0000256" key="2">
    <source>
        <dbReference type="RuleBase" id="RU000383"/>
    </source>
</evidence>
<protein>
    <submittedName>
        <fullName evidence="5">Cyclin-B2</fullName>
    </submittedName>
</protein>
<organism evidence="5 6">
    <name type="scientific">Seminavis robusta</name>
    <dbReference type="NCBI Taxonomy" id="568900"/>
    <lineage>
        <taxon>Eukaryota</taxon>
        <taxon>Sar</taxon>
        <taxon>Stramenopiles</taxon>
        <taxon>Ochrophyta</taxon>
        <taxon>Bacillariophyta</taxon>
        <taxon>Bacillariophyceae</taxon>
        <taxon>Bacillariophycidae</taxon>
        <taxon>Naviculales</taxon>
        <taxon>Naviculaceae</taxon>
        <taxon>Seminavis</taxon>
    </lineage>
</organism>